<evidence type="ECO:0000313" key="4">
    <source>
        <dbReference type="Proteomes" id="UP000183561"/>
    </source>
</evidence>
<reference evidence="4" key="1">
    <citation type="submission" date="2016-10" db="EMBL/GenBank/DDBJ databases">
        <authorList>
            <person name="Varghese N."/>
            <person name="Submissions S."/>
        </authorList>
    </citation>
    <scope>NUCLEOTIDE SEQUENCE [LARGE SCALE GENOMIC DNA]</scope>
    <source>
        <strain evidence="4">DSM 44498</strain>
    </source>
</reference>
<organism evidence="3 4">
    <name type="scientific">Rhodococcus koreensis</name>
    <dbReference type="NCBI Taxonomy" id="99653"/>
    <lineage>
        <taxon>Bacteria</taxon>
        <taxon>Bacillati</taxon>
        <taxon>Actinomycetota</taxon>
        <taxon>Actinomycetes</taxon>
        <taxon>Mycobacteriales</taxon>
        <taxon>Nocardiaceae</taxon>
        <taxon>Rhodococcus</taxon>
    </lineage>
</organism>
<name>A0A1H4IFD0_9NOCA</name>
<evidence type="ECO:0000256" key="2">
    <source>
        <dbReference type="SAM" id="SignalP"/>
    </source>
</evidence>
<feature type="region of interest" description="Disordered" evidence="1">
    <location>
        <begin position="49"/>
        <end position="72"/>
    </location>
</feature>
<feature type="signal peptide" evidence="2">
    <location>
        <begin position="1"/>
        <end position="28"/>
    </location>
</feature>
<dbReference type="Proteomes" id="UP000183561">
    <property type="component" value="Unassembled WGS sequence"/>
</dbReference>
<dbReference type="OrthoDB" id="4380064at2"/>
<evidence type="ECO:0000313" key="3">
    <source>
        <dbReference type="EMBL" id="SEB32814.1"/>
    </source>
</evidence>
<keyword evidence="4" id="KW-1185">Reference proteome</keyword>
<evidence type="ECO:0000256" key="1">
    <source>
        <dbReference type="SAM" id="MobiDB-lite"/>
    </source>
</evidence>
<sequence>MNRRTTSKIAALPLITAAILTGCSSTQAETASSSAEPTAAATRVEWSANPTTVGQGQPEVTAPQTRLSETQPATTTTQTTAAAALPPTTAQCGTVTNNLNGATAPVIIIAGTPSCPAALSISDRYLNDRTIATQGQGRFAVIDGWHCNWPYLPDRSHADSYLQCVDPTGNAVKIGD</sequence>
<dbReference type="PROSITE" id="PS51257">
    <property type="entry name" value="PROKAR_LIPOPROTEIN"/>
    <property type="match status" value="1"/>
</dbReference>
<feature type="chain" id="PRO_5010176218" evidence="2">
    <location>
        <begin position="29"/>
        <end position="176"/>
    </location>
</feature>
<accession>A0A1H4IFD0</accession>
<protein>
    <submittedName>
        <fullName evidence="3">Uncharacterized protein</fullName>
    </submittedName>
</protein>
<proteinExistence type="predicted"/>
<dbReference type="AlphaFoldDB" id="A0A1H4IFD0"/>
<gene>
    <name evidence="3" type="ORF">SAMN04490239_0574</name>
</gene>
<keyword evidence="2" id="KW-0732">Signal</keyword>
<dbReference type="EMBL" id="FNSV01000004">
    <property type="protein sequence ID" value="SEB32814.1"/>
    <property type="molecule type" value="Genomic_DNA"/>
</dbReference>